<keyword evidence="2" id="KW-1133">Transmembrane helix</keyword>
<feature type="compositionally biased region" description="Basic and acidic residues" evidence="1">
    <location>
        <begin position="354"/>
        <end position="364"/>
    </location>
</feature>
<keyword evidence="2" id="KW-0812">Transmembrane</keyword>
<feature type="region of interest" description="Disordered" evidence="1">
    <location>
        <begin position="341"/>
        <end position="414"/>
    </location>
</feature>
<feature type="compositionally biased region" description="Basic and acidic residues" evidence="1">
    <location>
        <begin position="72"/>
        <end position="91"/>
    </location>
</feature>
<name>A0AAI9C7I7_STEMA</name>
<feature type="region of interest" description="Disordered" evidence="1">
    <location>
        <begin position="53"/>
        <end position="91"/>
    </location>
</feature>
<evidence type="ECO:0000256" key="1">
    <source>
        <dbReference type="SAM" id="MobiDB-lite"/>
    </source>
</evidence>
<protein>
    <submittedName>
        <fullName evidence="3">Uncharacterized protein</fullName>
    </submittedName>
</protein>
<keyword evidence="2" id="KW-0472">Membrane</keyword>
<feature type="compositionally biased region" description="Basic and acidic residues" evidence="1">
    <location>
        <begin position="28"/>
        <end position="37"/>
    </location>
</feature>
<accession>A0AAI9C7I7</accession>
<dbReference type="AlphaFoldDB" id="A0AAI9C7I7"/>
<gene>
    <name evidence="3" type="ORF">QEK83_000133</name>
</gene>
<evidence type="ECO:0000313" key="3">
    <source>
        <dbReference type="EMBL" id="EKT4439540.1"/>
    </source>
</evidence>
<feature type="region of interest" description="Disordered" evidence="1">
    <location>
        <begin position="314"/>
        <end position="333"/>
    </location>
</feature>
<feature type="region of interest" description="Disordered" evidence="1">
    <location>
        <begin position="1"/>
        <end position="37"/>
    </location>
</feature>
<dbReference type="EMBL" id="ABLOMU010000001">
    <property type="protein sequence ID" value="EKT4439540.1"/>
    <property type="molecule type" value="Genomic_DNA"/>
</dbReference>
<feature type="compositionally biased region" description="Basic and acidic residues" evidence="1">
    <location>
        <begin position="1"/>
        <end position="13"/>
    </location>
</feature>
<evidence type="ECO:0000256" key="2">
    <source>
        <dbReference type="SAM" id="Phobius"/>
    </source>
</evidence>
<dbReference type="Proteomes" id="UP001214521">
    <property type="component" value="Unassembled WGS sequence"/>
</dbReference>
<sequence>MSDDKNKKIDPRALEMQSVDDEDLVDDSNSKDLDRAVDKTVEAAQKVKDGAKKIGSGLWGGLKSGTAAAAKKASEVKEKQQQKKNDEASAPKIVEEPVVAQAEIVADKRVGCDLTHSAPANVSIAIARAPEMDESFFSDDRVEQPELQQDCEKKHPSRKPIVLVGAALLIVAGVVGGYLYWPSDDTTTVAVEEVQEEKPIVEFKTKRGAILDERVTAIFGKTWVDGEKSLVISKKGEVVFINPVGDVREEYNIEPSGEYEPNQTNPRILIDAGNGFVRASVNYGNASNTVPKSIVFDEVAGVSIVFREKSVVDAERAQQKVQEPTVVEEPKVEQQPIAVEPKDVSVEPQATPKVEAKVEPKIETPKPVASVAQPAPHPRPAQTKPAPKVEPRNARSRNWQDKASDDLDEWAKQF</sequence>
<feature type="transmembrane region" description="Helical" evidence="2">
    <location>
        <begin position="161"/>
        <end position="181"/>
    </location>
</feature>
<feature type="compositionally biased region" description="Basic and acidic residues" evidence="1">
    <location>
        <begin position="387"/>
        <end position="414"/>
    </location>
</feature>
<comment type="caution">
    <text evidence="3">The sequence shown here is derived from an EMBL/GenBank/DDBJ whole genome shotgun (WGS) entry which is preliminary data.</text>
</comment>
<evidence type="ECO:0000313" key="4">
    <source>
        <dbReference type="Proteomes" id="UP001214521"/>
    </source>
</evidence>
<reference evidence="3" key="1">
    <citation type="submission" date="2022-07" db="EMBL/GenBank/DDBJ databases">
        <authorList>
            <consortium name="Clinical and Environmental Microbiology Branch: Whole genome sequencing antimicrobial resistance pathogens in the healthcare setting"/>
        </authorList>
    </citation>
    <scope>NUCLEOTIDE SEQUENCE</scope>
    <source>
        <strain evidence="3">Stenotrophomonas_maltophilia_2021CK-00905</strain>
    </source>
</reference>
<proteinExistence type="predicted"/>
<organism evidence="3 4">
    <name type="scientific">Stenotrophomonas maltophilia</name>
    <name type="common">Pseudomonas maltophilia</name>
    <name type="synonym">Xanthomonas maltophilia</name>
    <dbReference type="NCBI Taxonomy" id="40324"/>
    <lineage>
        <taxon>Bacteria</taxon>
        <taxon>Pseudomonadati</taxon>
        <taxon>Pseudomonadota</taxon>
        <taxon>Gammaproteobacteria</taxon>
        <taxon>Lysobacterales</taxon>
        <taxon>Lysobacteraceae</taxon>
        <taxon>Stenotrophomonas</taxon>
        <taxon>Stenotrophomonas maltophilia group</taxon>
    </lineage>
</organism>